<protein>
    <submittedName>
        <fullName evidence="2">Uncharacterized protein</fullName>
    </submittedName>
</protein>
<dbReference type="InParanoid" id="A0A7J6IXP7"/>
<evidence type="ECO:0000313" key="3">
    <source>
        <dbReference type="Proteomes" id="UP000011096"/>
    </source>
</evidence>
<feature type="compositionally biased region" description="Low complexity" evidence="1">
    <location>
        <begin position="179"/>
        <end position="189"/>
    </location>
</feature>
<organism evidence="2 3">
    <name type="scientific">Colletotrichum fructicola (strain Nara gc5)</name>
    <name type="common">Anthracnose fungus</name>
    <name type="synonym">Colletotrichum gloeosporioides (strain Nara gc5)</name>
    <dbReference type="NCBI Taxonomy" id="1213859"/>
    <lineage>
        <taxon>Eukaryota</taxon>
        <taxon>Fungi</taxon>
        <taxon>Dikarya</taxon>
        <taxon>Ascomycota</taxon>
        <taxon>Pezizomycotina</taxon>
        <taxon>Sordariomycetes</taxon>
        <taxon>Hypocreomycetidae</taxon>
        <taxon>Glomerellales</taxon>
        <taxon>Glomerellaceae</taxon>
        <taxon>Colletotrichum</taxon>
        <taxon>Colletotrichum gloeosporioides species complex</taxon>
    </lineage>
</organism>
<feature type="compositionally biased region" description="Polar residues" evidence="1">
    <location>
        <begin position="56"/>
        <end position="69"/>
    </location>
</feature>
<feature type="compositionally biased region" description="Basic and acidic residues" evidence="1">
    <location>
        <begin position="125"/>
        <end position="140"/>
    </location>
</feature>
<dbReference type="EMBL" id="ANPB02000006">
    <property type="protein sequence ID" value="KAF4480721.1"/>
    <property type="molecule type" value="Genomic_DNA"/>
</dbReference>
<dbReference type="GeneID" id="43607002"/>
<accession>A0A7J6IXP7</accession>
<name>A0A7J6IXP7_COLFN</name>
<dbReference type="AlphaFoldDB" id="A0A7J6IXP7"/>
<comment type="caution">
    <text evidence="2">The sequence shown here is derived from an EMBL/GenBank/DDBJ whole genome shotgun (WGS) entry which is preliminary data.</text>
</comment>
<keyword evidence="3" id="KW-1185">Reference proteome</keyword>
<evidence type="ECO:0000256" key="1">
    <source>
        <dbReference type="SAM" id="MobiDB-lite"/>
    </source>
</evidence>
<reference evidence="2 3" key="2">
    <citation type="submission" date="2020-04" db="EMBL/GenBank/DDBJ databases">
        <title>Genome sequencing and assembly of multiple isolates from the Colletotrichum gloeosporioides species complex.</title>
        <authorList>
            <person name="Gan P."/>
            <person name="Shirasu K."/>
        </authorList>
    </citation>
    <scope>NUCLEOTIDE SEQUENCE [LARGE SCALE GENOMIC DNA]</scope>
    <source>
        <strain evidence="2 3">Nara gc5</strain>
    </source>
</reference>
<gene>
    <name evidence="2" type="ORF">CGGC5_v010580</name>
</gene>
<feature type="region of interest" description="Disordered" evidence="1">
    <location>
        <begin position="55"/>
        <end position="201"/>
    </location>
</feature>
<sequence>MTKSSPSGVVGHCLRMTTHWKLAQLQSRHGKATVAAHSSMHARVVLAQRYFKALSGQVSSKSNRDSNNMRPEKDHKSRSGSSGDKHHHKSSRPKQQTAQTADRDEAGYESQYSNPGSWNPSGLTDEQHRKKAREREERRQYAIQHPGVAYPKNGHRSSHPGKQLADVEHLTSRGGGYQGQAQQPYYPQQLDIDGDDGNVASSNSYAASSSYYDHRTGTWYRN</sequence>
<proteinExistence type="predicted"/>
<reference evidence="2 3" key="1">
    <citation type="submission" date="2012-08" db="EMBL/GenBank/DDBJ databases">
        <authorList>
            <person name="Gan P.H.P."/>
            <person name="Ikeda K."/>
            <person name="Irieda H."/>
            <person name="Narusaka M."/>
            <person name="O'Connell R.J."/>
            <person name="Narusaka Y."/>
            <person name="Takano Y."/>
            <person name="Kubo Y."/>
            <person name="Shirasu K."/>
        </authorList>
    </citation>
    <scope>NUCLEOTIDE SEQUENCE [LARGE SCALE GENOMIC DNA]</scope>
    <source>
        <strain evidence="2 3">Nara gc5</strain>
    </source>
</reference>
<feature type="compositionally biased region" description="Polar residues" evidence="1">
    <location>
        <begin position="110"/>
        <end position="124"/>
    </location>
</feature>
<evidence type="ECO:0000313" key="2">
    <source>
        <dbReference type="EMBL" id="KAF4480721.1"/>
    </source>
</evidence>
<dbReference type="Proteomes" id="UP000011096">
    <property type="component" value="Unassembled WGS sequence"/>
</dbReference>
<dbReference type="OrthoDB" id="4848560at2759"/>
<dbReference type="RefSeq" id="XP_066008167.1">
    <property type="nucleotide sequence ID" value="XM_066152382.1"/>
</dbReference>